<dbReference type="AlphaFoldDB" id="A0A9D1JQ40"/>
<dbReference type="EMBL" id="DVIT01000008">
    <property type="protein sequence ID" value="HIS46334.1"/>
    <property type="molecule type" value="Genomic_DNA"/>
</dbReference>
<dbReference type="Pfam" id="PF12010">
    <property type="entry name" value="DUF3502"/>
    <property type="match status" value="1"/>
</dbReference>
<evidence type="ECO:0000313" key="2">
    <source>
        <dbReference type="EMBL" id="HIS46334.1"/>
    </source>
</evidence>
<dbReference type="InterPro" id="IPR022627">
    <property type="entry name" value="DUF3502"/>
</dbReference>
<reference evidence="2" key="1">
    <citation type="submission" date="2020-10" db="EMBL/GenBank/DDBJ databases">
        <authorList>
            <person name="Gilroy R."/>
        </authorList>
    </citation>
    <scope>NUCLEOTIDE SEQUENCE</scope>
    <source>
        <strain evidence="2">CHK178-757</strain>
    </source>
</reference>
<dbReference type="Gene3D" id="3.40.190.10">
    <property type="entry name" value="Periplasmic binding protein-like II"/>
    <property type="match status" value="2"/>
</dbReference>
<feature type="domain" description="DUF3502" evidence="1">
    <location>
        <begin position="161"/>
        <end position="222"/>
    </location>
</feature>
<accession>A0A9D1JQ40</accession>
<reference evidence="2" key="2">
    <citation type="journal article" date="2021" name="PeerJ">
        <title>Extensive microbial diversity within the chicken gut microbiome revealed by metagenomics and culture.</title>
        <authorList>
            <person name="Gilroy R."/>
            <person name="Ravi A."/>
            <person name="Getino M."/>
            <person name="Pursley I."/>
            <person name="Horton D.L."/>
            <person name="Alikhan N.F."/>
            <person name="Baker D."/>
            <person name="Gharbi K."/>
            <person name="Hall N."/>
            <person name="Watson M."/>
            <person name="Adriaenssens E.M."/>
            <person name="Foster-Nyarko E."/>
            <person name="Jarju S."/>
            <person name="Secka A."/>
            <person name="Antonio M."/>
            <person name="Oren A."/>
            <person name="Chaudhuri R.R."/>
            <person name="La Ragione R."/>
            <person name="Hildebrand F."/>
            <person name="Pallen M.J."/>
        </authorList>
    </citation>
    <scope>NUCLEOTIDE SEQUENCE</scope>
    <source>
        <strain evidence="2">CHK178-757</strain>
    </source>
</reference>
<sequence>MLADWYDKGYIFKDAQIDIAGSSTMMKAGNTFSYTTAIKPGFLAEAEAANGCECYVMYMGTGIESDEGTRSVLFTGNACLYNTGISTNSEDPAMAFKFISALYTDPVLMNLWQYGIEGVNYQVLDDGTAYYAEGENSSNYKYHQNSGWSMGNQMISYVWNDGTKHSTQVTALNNALNNYRAALETGSVGVANVESTLKQLNDALYAAGLQDVMDEKQAQLDACLAKQQ</sequence>
<protein>
    <submittedName>
        <fullName evidence="2">ABC transporter substrate-binding protein</fullName>
    </submittedName>
</protein>
<evidence type="ECO:0000259" key="1">
    <source>
        <dbReference type="Pfam" id="PF12010"/>
    </source>
</evidence>
<comment type="caution">
    <text evidence="2">The sequence shown here is derived from an EMBL/GenBank/DDBJ whole genome shotgun (WGS) entry which is preliminary data.</text>
</comment>
<name>A0A9D1JQ40_9FIRM</name>
<dbReference type="Proteomes" id="UP000823927">
    <property type="component" value="Unassembled WGS sequence"/>
</dbReference>
<proteinExistence type="predicted"/>
<evidence type="ECO:0000313" key="3">
    <source>
        <dbReference type="Proteomes" id="UP000823927"/>
    </source>
</evidence>
<organism evidence="2 3">
    <name type="scientific">Candidatus Scybalocola faecigallinarum</name>
    <dbReference type="NCBI Taxonomy" id="2840941"/>
    <lineage>
        <taxon>Bacteria</taxon>
        <taxon>Bacillati</taxon>
        <taxon>Bacillota</taxon>
        <taxon>Clostridia</taxon>
        <taxon>Lachnospirales</taxon>
        <taxon>Lachnospiraceae</taxon>
        <taxon>Lachnospiraceae incertae sedis</taxon>
        <taxon>Candidatus Scybalocola (ex Gilroy et al. 2021)</taxon>
    </lineage>
</organism>
<gene>
    <name evidence="2" type="ORF">IAB46_02045</name>
</gene>
<dbReference type="SUPFAM" id="SSF53850">
    <property type="entry name" value="Periplasmic binding protein-like II"/>
    <property type="match status" value="1"/>
</dbReference>